<protein>
    <submittedName>
        <fullName evidence="1">Uncharacterized protein</fullName>
    </submittedName>
</protein>
<name>C6HM10_AJECH</name>
<accession>C6HM10</accession>
<organism evidence="1 2">
    <name type="scientific">Ajellomyces capsulatus (strain H143)</name>
    <name type="common">Darling's disease fungus</name>
    <name type="synonym">Histoplasma capsulatum</name>
    <dbReference type="NCBI Taxonomy" id="544712"/>
    <lineage>
        <taxon>Eukaryota</taxon>
        <taxon>Fungi</taxon>
        <taxon>Dikarya</taxon>
        <taxon>Ascomycota</taxon>
        <taxon>Pezizomycotina</taxon>
        <taxon>Eurotiomycetes</taxon>
        <taxon>Eurotiomycetidae</taxon>
        <taxon>Onygenales</taxon>
        <taxon>Ajellomycetaceae</taxon>
        <taxon>Histoplasma</taxon>
    </lineage>
</organism>
<sequence length="83" mass="7711">MGCCEGEVGRKARRVLKERGAVEVLRGCLVGGAGATGAGEDAAAVVAVAAGGGGGGAGAGGGGGMGEEVLRCGVEGLRILVEG</sequence>
<dbReference type="AlphaFoldDB" id="C6HM10"/>
<reference evidence="2" key="1">
    <citation type="submission" date="2009-05" db="EMBL/GenBank/DDBJ databases">
        <title>The genome sequence of Ajellomyces capsulatus strain H143.</title>
        <authorList>
            <person name="Champion M."/>
            <person name="Cuomo C.A."/>
            <person name="Ma L.-J."/>
            <person name="Henn M.R."/>
            <person name="Sil A."/>
            <person name="Goldman B."/>
            <person name="Young S.K."/>
            <person name="Kodira C.D."/>
            <person name="Zeng Q."/>
            <person name="Koehrsen M."/>
            <person name="Alvarado L."/>
            <person name="Berlin A.M."/>
            <person name="Borenstein D."/>
            <person name="Chen Z."/>
            <person name="Engels R."/>
            <person name="Freedman E."/>
            <person name="Gellesch M."/>
            <person name="Goldberg J."/>
            <person name="Griggs A."/>
            <person name="Gujja S."/>
            <person name="Heiman D.I."/>
            <person name="Hepburn T.A."/>
            <person name="Howarth C."/>
            <person name="Jen D."/>
            <person name="Larson L."/>
            <person name="Lewis B."/>
            <person name="Mehta T."/>
            <person name="Park D."/>
            <person name="Pearson M."/>
            <person name="Roberts A."/>
            <person name="Saif S."/>
            <person name="Shea T.D."/>
            <person name="Shenoy N."/>
            <person name="Sisk P."/>
            <person name="Stolte C."/>
            <person name="Sykes S."/>
            <person name="Walk T."/>
            <person name="White J."/>
            <person name="Yandava C."/>
            <person name="Klein B."/>
            <person name="McEwen J.G."/>
            <person name="Puccia R."/>
            <person name="Goldman G.H."/>
            <person name="Felipe M.S."/>
            <person name="Nino-Vega G."/>
            <person name="San-Blas G."/>
            <person name="Taylor J.W."/>
            <person name="Mendoza L."/>
            <person name="Galagan J.E."/>
            <person name="Nusbaum C."/>
            <person name="Birren B.W."/>
        </authorList>
    </citation>
    <scope>NUCLEOTIDE SEQUENCE [LARGE SCALE GENOMIC DNA]</scope>
    <source>
        <strain evidence="2">H143</strain>
    </source>
</reference>
<dbReference type="EMBL" id="GG692431">
    <property type="protein sequence ID" value="EER38257.1"/>
    <property type="molecule type" value="Genomic_DNA"/>
</dbReference>
<dbReference type="VEuPathDB" id="FungiDB:HCDG_07126"/>
<evidence type="ECO:0000313" key="1">
    <source>
        <dbReference type="EMBL" id="EER38257.1"/>
    </source>
</evidence>
<dbReference type="HOGENOM" id="CLU_2542037_0_0_1"/>
<evidence type="ECO:0000313" key="2">
    <source>
        <dbReference type="Proteomes" id="UP000002624"/>
    </source>
</evidence>
<proteinExistence type="predicted"/>
<gene>
    <name evidence="1" type="ORF">HCDG_07126</name>
</gene>
<dbReference type="Proteomes" id="UP000002624">
    <property type="component" value="Unassembled WGS sequence"/>
</dbReference>
<dbReference type="STRING" id="544712.C6HM10"/>